<dbReference type="EMBL" id="CCAG010005864">
    <property type="status" value="NOT_ANNOTATED_CDS"/>
    <property type="molecule type" value="Genomic_DNA"/>
</dbReference>
<reference evidence="1" key="1">
    <citation type="submission" date="2020-05" db="UniProtKB">
        <authorList>
            <consortium name="EnsemblMetazoa"/>
        </authorList>
    </citation>
    <scope>IDENTIFICATION</scope>
    <source>
        <strain evidence="1">Yale</strain>
    </source>
</reference>
<organism evidence="1 2">
    <name type="scientific">Glossina morsitans morsitans</name>
    <name type="common">Savannah tsetse fly</name>
    <dbReference type="NCBI Taxonomy" id="37546"/>
    <lineage>
        <taxon>Eukaryota</taxon>
        <taxon>Metazoa</taxon>
        <taxon>Ecdysozoa</taxon>
        <taxon>Arthropoda</taxon>
        <taxon>Hexapoda</taxon>
        <taxon>Insecta</taxon>
        <taxon>Pterygota</taxon>
        <taxon>Neoptera</taxon>
        <taxon>Endopterygota</taxon>
        <taxon>Diptera</taxon>
        <taxon>Brachycera</taxon>
        <taxon>Muscomorpha</taxon>
        <taxon>Hippoboscoidea</taxon>
        <taxon>Glossinidae</taxon>
        <taxon>Glossina</taxon>
    </lineage>
</organism>
<protein>
    <submittedName>
        <fullName evidence="1">Uncharacterized protein</fullName>
    </submittedName>
</protein>
<sequence>KLIQNLMLIKNIYTL</sequence>
<keyword evidence="2" id="KW-1185">Reference proteome</keyword>
<dbReference type="EnsemblMetazoa" id="GMOY012223-RA">
    <property type="protein sequence ID" value="GMOY012223-PA"/>
    <property type="gene ID" value="GMOY012223"/>
</dbReference>
<name>A0A1B0GFV1_GLOMM</name>
<evidence type="ECO:0000313" key="2">
    <source>
        <dbReference type="Proteomes" id="UP000092444"/>
    </source>
</evidence>
<proteinExistence type="predicted"/>
<dbReference type="VEuPathDB" id="VectorBase:GMOY012223"/>
<accession>A0A1B0GFV1</accession>
<dbReference type="Proteomes" id="UP000092444">
    <property type="component" value="Unassembled WGS sequence"/>
</dbReference>
<evidence type="ECO:0000313" key="1">
    <source>
        <dbReference type="EnsemblMetazoa" id="GMOY012223-PA"/>
    </source>
</evidence>